<dbReference type="InterPro" id="IPR024752">
    <property type="entry name" value="Myb/SANT-like_dom"/>
</dbReference>
<sequence>MAPKYGLIQDDYIYDIDWMFAADNLFIEVLLDQQLIGNFKPECVNPHALLIAQDVVNKEFNKSFTYGYMEERLRVLKKQYQVFYWVLRKHGVRYDSNTNKVTAPEHVWDEIVQEYGDPNWPALQLLLGSSSTNFLPPNEAIIELSSDDETDHIDNIDGLPKRTINNDNTCHQHYIFMVVKGSIFLELSRANRTPGIFWVEKFG</sequence>
<comment type="caution">
    <text evidence="2">The sequence shown here is derived from an EMBL/GenBank/DDBJ whole genome shotgun (WGS) entry which is preliminary data.</text>
</comment>
<proteinExistence type="predicted"/>
<organism evidence="2 3">
    <name type="scientific">Rehmannia glutinosa</name>
    <name type="common">Chinese foxglove</name>
    <dbReference type="NCBI Taxonomy" id="99300"/>
    <lineage>
        <taxon>Eukaryota</taxon>
        <taxon>Viridiplantae</taxon>
        <taxon>Streptophyta</taxon>
        <taxon>Embryophyta</taxon>
        <taxon>Tracheophyta</taxon>
        <taxon>Spermatophyta</taxon>
        <taxon>Magnoliopsida</taxon>
        <taxon>eudicotyledons</taxon>
        <taxon>Gunneridae</taxon>
        <taxon>Pentapetalae</taxon>
        <taxon>asterids</taxon>
        <taxon>lamiids</taxon>
        <taxon>Lamiales</taxon>
        <taxon>Orobanchaceae</taxon>
        <taxon>Rehmannieae</taxon>
        <taxon>Rehmannia</taxon>
    </lineage>
</organism>
<accession>A0ABR0XKI4</accession>
<dbReference type="EMBL" id="JABTTQ020000003">
    <property type="protein sequence ID" value="KAK6159694.1"/>
    <property type="molecule type" value="Genomic_DNA"/>
</dbReference>
<keyword evidence="3" id="KW-1185">Reference proteome</keyword>
<feature type="domain" description="Myb/SANT-like" evidence="1">
    <location>
        <begin position="18"/>
        <end position="110"/>
    </location>
</feature>
<protein>
    <recommendedName>
        <fullName evidence="1">Myb/SANT-like domain-containing protein</fullName>
    </recommendedName>
</protein>
<reference evidence="2 3" key="1">
    <citation type="journal article" date="2021" name="Comput. Struct. Biotechnol. J.">
        <title>De novo genome assembly of the potent medicinal plant Rehmannia glutinosa using nanopore technology.</title>
        <authorList>
            <person name="Ma L."/>
            <person name="Dong C."/>
            <person name="Song C."/>
            <person name="Wang X."/>
            <person name="Zheng X."/>
            <person name="Niu Y."/>
            <person name="Chen S."/>
            <person name="Feng W."/>
        </authorList>
    </citation>
    <scope>NUCLEOTIDE SEQUENCE [LARGE SCALE GENOMIC DNA]</scope>
    <source>
        <strain evidence="2">DH-2019</strain>
    </source>
</reference>
<name>A0ABR0XKI4_REHGL</name>
<dbReference type="PANTHER" id="PTHR46929:SF3">
    <property type="entry name" value="MYB_SANT-LIKE DOMAIN-CONTAINING PROTEIN"/>
    <property type="match status" value="1"/>
</dbReference>
<evidence type="ECO:0000313" key="2">
    <source>
        <dbReference type="EMBL" id="KAK6159694.1"/>
    </source>
</evidence>
<dbReference type="Pfam" id="PF12776">
    <property type="entry name" value="Myb_DNA-bind_3"/>
    <property type="match status" value="1"/>
</dbReference>
<dbReference type="Proteomes" id="UP001318860">
    <property type="component" value="Unassembled WGS sequence"/>
</dbReference>
<evidence type="ECO:0000313" key="3">
    <source>
        <dbReference type="Proteomes" id="UP001318860"/>
    </source>
</evidence>
<gene>
    <name evidence="2" type="ORF">DH2020_003075</name>
</gene>
<dbReference type="PANTHER" id="PTHR46929">
    <property type="entry name" value="EXPRESSED PROTEIN"/>
    <property type="match status" value="1"/>
</dbReference>
<evidence type="ECO:0000259" key="1">
    <source>
        <dbReference type="Pfam" id="PF12776"/>
    </source>
</evidence>